<keyword evidence="2" id="KW-1185">Reference proteome</keyword>
<dbReference type="SUPFAM" id="SSF103370">
    <property type="entry name" value="NinB"/>
    <property type="match status" value="1"/>
</dbReference>
<proteinExistence type="predicted"/>
<accession>A0ABY4E162</accession>
<evidence type="ECO:0000313" key="1">
    <source>
        <dbReference type="EMBL" id="UOO89528.1"/>
    </source>
</evidence>
<name>A0ABY4E162_9NEIS</name>
<evidence type="ECO:0000313" key="2">
    <source>
        <dbReference type="Proteomes" id="UP000832011"/>
    </source>
</evidence>
<reference evidence="1 2" key="1">
    <citation type="journal article" date="2022" name="Res Sq">
        <title>Evolution of multicellular longitudinally dividing oral cavity symbionts (Neisseriaceae).</title>
        <authorList>
            <person name="Nyongesa S."/>
            <person name="Weber P."/>
            <person name="Bernet E."/>
            <person name="Pullido F."/>
            <person name="Nieckarz M."/>
            <person name="Delaby M."/>
            <person name="Nieves C."/>
            <person name="Viehboeck T."/>
            <person name="Krause N."/>
            <person name="Rivera-Millot A."/>
            <person name="Nakamura A."/>
            <person name="Vischer N."/>
            <person name="VanNieuwenhze M."/>
            <person name="Brun Y."/>
            <person name="Cava F."/>
            <person name="Bulgheresi S."/>
            <person name="Veyrier F."/>
        </authorList>
    </citation>
    <scope>NUCLEOTIDE SEQUENCE [LARGE SCALE GENOMIC DNA]</scope>
    <source>
        <strain evidence="1 2">SN4</strain>
    </source>
</reference>
<organism evidence="1 2">
    <name type="scientific">Vitreoscilla massiliensis</name>
    <dbReference type="NCBI Taxonomy" id="1689272"/>
    <lineage>
        <taxon>Bacteria</taxon>
        <taxon>Pseudomonadati</taxon>
        <taxon>Pseudomonadota</taxon>
        <taxon>Betaproteobacteria</taxon>
        <taxon>Neisseriales</taxon>
        <taxon>Neisseriaceae</taxon>
        <taxon>Vitreoscilla</taxon>
    </lineage>
</organism>
<gene>
    <name evidence="1" type="ORF">LVJ82_00670</name>
</gene>
<dbReference type="InterPro" id="IPR008711">
    <property type="entry name" value="Recombinase_NinB"/>
</dbReference>
<dbReference type="InterPro" id="IPR036619">
    <property type="entry name" value="NinB_sf"/>
</dbReference>
<dbReference type="EMBL" id="CP091511">
    <property type="protein sequence ID" value="UOO89528.1"/>
    <property type="molecule type" value="Genomic_DNA"/>
</dbReference>
<dbReference type="Gene3D" id="1.10.3790.10">
    <property type="entry name" value="NinB"/>
    <property type="match status" value="1"/>
</dbReference>
<dbReference type="Pfam" id="PF05772">
    <property type="entry name" value="NinB"/>
    <property type="match status" value="1"/>
</dbReference>
<dbReference type="Proteomes" id="UP000832011">
    <property type="component" value="Chromosome"/>
</dbReference>
<protein>
    <submittedName>
        <fullName evidence="1">Recombination protein NinB</fullName>
    </submittedName>
</protein>
<sequence>MNKVTRFINPKNREHVLFLMMQLLDAGLLEHEEVVIELREKTRSDEQNACLHAMIGDVAEQLPYQGEWLKPQQWKPLFVSGHAVATDLPHQVVTGLEGEWVNIRESTAKMSIKRCASLITYVEAYGIESGVQFRGVY</sequence>
<dbReference type="RefSeq" id="WP_058357217.1">
    <property type="nucleotide sequence ID" value="NZ_CABKVG010000010.1"/>
</dbReference>